<dbReference type="PROSITE" id="PS50110">
    <property type="entry name" value="RESPONSE_REGULATORY"/>
    <property type="match status" value="1"/>
</dbReference>
<dbReference type="InterPro" id="IPR001789">
    <property type="entry name" value="Sig_transdc_resp-reg_receiver"/>
</dbReference>
<reference evidence="4 5" key="1">
    <citation type="journal article" date="2019" name="Int. J. Syst. Evol. Microbiol.">
        <title>The Global Catalogue of Microorganisms (GCM) 10K type strain sequencing project: providing services to taxonomists for standard genome sequencing and annotation.</title>
        <authorList>
            <consortium name="The Broad Institute Genomics Platform"/>
            <consortium name="The Broad Institute Genome Sequencing Center for Infectious Disease"/>
            <person name="Wu L."/>
            <person name="Ma J."/>
        </authorList>
    </citation>
    <scope>NUCLEOTIDE SEQUENCE [LARGE SCALE GENOMIC DNA]</scope>
    <source>
        <strain evidence="4 5">JCM 15896</strain>
    </source>
</reference>
<dbReference type="PANTHER" id="PTHR44591:SF24">
    <property type="entry name" value="PROTEIN-GLUTAMATE METHYLESTERASE_PROTEIN-GLUTAMINE GLUTAMINASE 1"/>
    <property type="match status" value="1"/>
</dbReference>
<accession>A0ABN1LKN9</accession>
<dbReference type="SUPFAM" id="SSF48452">
    <property type="entry name" value="TPR-like"/>
    <property type="match status" value="1"/>
</dbReference>
<keyword evidence="5" id="KW-1185">Reference proteome</keyword>
<name>A0ABN1LKN9_9ALTE</name>
<dbReference type="Proteomes" id="UP001500359">
    <property type="component" value="Unassembled WGS sequence"/>
</dbReference>
<feature type="modified residue" description="4-aspartylphosphate" evidence="2">
    <location>
        <position position="57"/>
    </location>
</feature>
<dbReference type="Gene3D" id="3.40.50.2300">
    <property type="match status" value="1"/>
</dbReference>
<dbReference type="SUPFAM" id="SSF52172">
    <property type="entry name" value="CheY-like"/>
    <property type="match status" value="1"/>
</dbReference>
<dbReference type="InterPro" id="IPR011006">
    <property type="entry name" value="CheY-like_superfamily"/>
</dbReference>
<dbReference type="Gene3D" id="1.25.40.10">
    <property type="entry name" value="Tetratricopeptide repeat domain"/>
    <property type="match status" value="1"/>
</dbReference>
<comment type="caution">
    <text evidence="4">The sequence shown here is derived from an EMBL/GenBank/DDBJ whole genome shotgun (WGS) entry which is preliminary data.</text>
</comment>
<dbReference type="InterPro" id="IPR050595">
    <property type="entry name" value="Bact_response_regulator"/>
</dbReference>
<feature type="domain" description="Response regulatory" evidence="3">
    <location>
        <begin position="7"/>
        <end position="126"/>
    </location>
</feature>
<gene>
    <name evidence="4" type="ORF">GCM10009114_22560</name>
</gene>
<dbReference type="SMART" id="SM00028">
    <property type="entry name" value="TPR"/>
    <property type="match status" value="3"/>
</dbReference>
<evidence type="ECO:0000313" key="4">
    <source>
        <dbReference type="EMBL" id="GAA0857309.1"/>
    </source>
</evidence>
<protein>
    <recommendedName>
        <fullName evidence="3">Response regulatory domain-containing protein</fullName>
    </recommendedName>
</protein>
<dbReference type="InterPro" id="IPR011990">
    <property type="entry name" value="TPR-like_helical_dom_sf"/>
</dbReference>
<dbReference type="InterPro" id="IPR019734">
    <property type="entry name" value="TPR_rpt"/>
</dbReference>
<proteinExistence type="predicted"/>
<dbReference type="EMBL" id="BAAAFD010000006">
    <property type="protein sequence ID" value="GAA0857309.1"/>
    <property type="molecule type" value="Genomic_DNA"/>
</dbReference>
<dbReference type="SMART" id="SM00448">
    <property type="entry name" value="REC"/>
    <property type="match status" value="1"/>
</dbReference>
<evidence type="ECO:0000259" key="3">
    <source>
        <dbReference type="PROSITE" id="PS50110"/>
    </source>
</evidence>
<organism evidence="4 5">
    <name type="scientific">Aliiglaciecola litoralis</name>
    <dbReference type="NCBI Taxonomy" id="582857"/>
    <lineage>
        <taxon>Bacteria</taxon>
        <taxon>Pseudomonadati</taxon>
        <taxon>Pseudomonadota</taxon>
        <taxon>Gammaproteobacteria</taxon>
        <taxon>Alteromonadales</taxon>
        <taxon>Alteromonadaceae</taxon>
        <taxon>Aliiglaciecola</taxon>
    </lineage>
</organism>
<sequence>MKRRDINIAVVEDNGMARILLRNHLVDMGFIDVACFSNGRDLKRELKNRDFDLILMDFHLGDHKNGVEVIQEVNRENLLKHTTSLIFVTSDRLPVIIGQIVDIHPDDLVIKPYTIRILEKTIINTLTIRKHCMPILHLMDNKEWESALKKLDILSSSNTLPKSRTSLLKLRARLLIKMKRYTEATELYEKVLNSSANVIWAKWGVIHTQFLSGEVDISEDLLKEMLGAHLTNDKACEWLARICVGRKEYEEAEEYIDLINESSLSMAASKLKAYVYQIQNKTDKAIDLLERRRNSAKHVRDKYAELSLELARCYLSLAESKLPNERAKPLQVARFLIGSAGRNYLEENLVLKRDYMSVLAAILEDDMEKANALLEQTEALDLASADVTTMTDAVSAWIGVGDEMRAAQILFECEAKMQDLDDMTEQTISSMAITQQEEQLGERRPRALKFNKEGLHLHSQQRYHESVDFFYQAYILFPKESAFGLNLLQGLIESEQATYKEAKTLRLFNELDKRELSSSNRKRLNEIGRRISNNKDAYLVEGSDEESIWEKIQAANN</sequence>
<dbReference type="RefSeq" id="WP_343860000.1">
    <property type="nucleotide sequence ID" value="NZ_BAAAFD010000006.1"/>
</dbReference>
<keyword evidence="1 2" id="KW-0597">Phosphoprotein</keyword>
<evidence type="ECO:0000256" key="2">
    <source>
        <dbReference type="PROSITE-ProRule" id="PRU00169"/>
    </source>
</evidence>
<dbReference type="Pfam" id="PF00072">
    <property type="entry name" value="Response_reg"/>
    <property type="match status" value="1"/>
</dbReference>
<evidence type="ECO:0000256" key="1">
    <source>
        <dbReference type="ARBA" id="ARBA00022553"/>
    </source>
</evidence>
<dbReference type="PANTHER" id="PTHR44591">
    <property type="entry name" value="STRESS RESPONSE REGULATOR PROTEIN 1"/>
    <property type="match status" value="1"/>
</dbReference>
<evidence type="ECO:0000313" key="5">
    <source>
        <dbReference type="Proteomes" id="UP001500359"/>
    </source>
</evidence>